<feature type="compositionally biased region" description="Basic and acidic residues" evidence="1">
    <location>
        <begin position="1"/>
        <end position="10"/>
    </location>
</feature>
<feature type="region of interest" description="Disordered" evidence="1">
    <location>
        <begin position="1"/>
        <end position="54"/>
    </location>
</feature>
<name>A0A6A5R573_9PLEO</name>
<evidence type="ECO:0000313" key="2">
    <source>
        <dbReference type="EMBL" id="KAF1923255.1"/>
    </source>
</evidence>
<dbReference type="RefSeq" id="XP_033443508.1">
    <property type="nucleotide sequence ID" value="XM_033597161.1"/>
</dbReference>
<organism evidence="2 3">
    <name type="scientific">Didymella exigua CBS 183.55</name>
    <dbReference type="NCBI Taxonomy" id="1150837"/>
    <lineage>
        <taxon>Eukaryota</taxon>
        <taxon>Fungi</taxon>
        <taxon>Dikarya</taxon>
        <taxon>Ascomycota</taxon>
        <taxon>Pezizomycotina</taxon>
        <taxon>Dothideomycetes</taxon>
        <taxon>Pleosporomycetidae</taxon>
        <taxon>Pleosporales</taxon>
        <taxon>Pleosporineae</taxon>
        <taxon>Didymellaceae</taxon>
        <taxon>Didymella</taxon>
    </lineage>
</organism>
<dbReference type="Proteomes" id="UP000800082">
    <property type="component" value="Unassembled WGS sequence"/>
</dbReference>
<dbReference type="GeneID" id="54354828"/>
<feature type="compositionally biased region" description="Basic and acidic residues" evidence="1">
    <location>
        <begin position="45"/>
        <end position="54"/>
    </location>
</feature>
<proteinExistence type="predicted"/>
<dbReference type="EMBL" id="ML979007">
    <property type="protein sequence ID" value="KAF1923255.1"/>
    <property type="molecule type" value="Genomic_DNA"/>
</dbReference>
<accession>A0A6A5R573</accession>
<feature type="compositionally biased region" description="Basic residues" evidence="1">
    <location>
        <begin position="27"/>
        <end position="40"/>
    </location>
</feature>
<reference evidence="2" key="1">
    <citation type="journal article" date="2020" name="Stud. Mycol.">
        <title>101 Dothideomycetes genomes: a test case for predicting lifestyles and emergence of pathogens.</title>
        <authorList>
            <person name="Haridas S."/>
            <person name="Albert R."/>
            <person name="Binder M."/>
            <person name="Bloem J."/>
            <person name="Labutti K."/>
            <person name="Salamov A."/>
            <person name="Andreopoulos B."/>
            <person name="Baker S."/>
            <person name="Barry K."/>
            <person name="Bills G."/>
            <person name="Bluhm B."/>
            <person name="Cannon C."/>
            <person name="Castanera R."/>
            <person name="Culley D."/>
            <person name="Daum C."/>
            <person name="Ezra D."/>
            <person name="Gonzalez J."/>
            <person name="Henrissat B."/>
            <person name="Kuo A."/>
            <person name="Liang C."/>
            <person name="Lipzen A."/>
            <person name="Lutzoni F."/>
            <person name="Magnuson J."/>
            <person name="Mondo S."/>
            <person name="Nolan M."/>
            <person name="Ohm R."/>
            <person name="Pangilinan J."/>
            <person name="Park H.-J."/>
            <person name="Ramirez L."/>
            <person name="Alfaro M."/>
            <person name="Sun H."/>
            <person name="Tritt A."/>
            <person name="Yoshinaga Y."/>
            <person name="Zwiers L.-H."/>
            <person name="Turgeon B."/>
            <person name="Goodwin S."/>
            <person name="Spatafora J."/>
            <person name="Crous P."/>
            <person name="Grigoriev I."/>
        </authorList>
    </citation>
    <scope>NUCLEOTIDE SEQUENCE</scope>
    <source>
        <strain evidence="2">CBS 183.55</strain>
    </source>
</reference>
<evidence type="ECO:0000256" key="1">
    <source>
        <dbReference type="SAM" id="MobiDB-lite"/>
    </source>
</evidence>
<gene>
    <name evidence="2" type="ORF">M421DRAFT_75717</name>
</gene>
<feature type="non-terminal residue" evidence="2">
    <location>
        <position position="1"/>
    </location>
</feature>
<protein>
    <submittedName>
        <fullName evidence="2">Uncharacterized protein</fullName>
    </submittedName>
</protein>
<evidence type="ECO:0000313" key="3">
    <source>
        <dbReference type="Proteomes" id="UP000800082"/>
    </source>
</evidence>
<dbReference type="AlphaFoldDB" id="A0A6A5R573"/>
<sequence length="54" mass="6546">LTTLKEFRERSNRKKAKKQVRADRAKLTKRRCKQFNKTRHNAQTCKDRVEEVSK</sequence>
<keyword evidence="3" id="KW-1185">Reference proteome</keyword>